<comment type="caution">
    <text evidence="1">The sequence shown here is derived from an EMBL/GenBank/DDBJ whole genome shotgun (WGS) entry which is preliminary data.</text>
</comment>
<keyword evidence="2" id="KW-1185">Reference proteome</keyword>
<gene>
    <name evidence="1" type="ORF">BpHYR1_033882</name>
</gene>
<dbReference type="Proteomes" id="UP000276133">
    <property type="component" value="Unassembled WGS sequence"/>
</dbReference>
<organism evidence="1 2">
    <name type="scientific">Brachionus plicatilis</name>
    <name type="common">Marine rotifer</name>
    <name type="synonym">Brachionus muelleri</name>
    <dbReference type="NCBI Taxonomy" id="10195"/>
    <lineage>
        <taxon>Eukaryota</taxon>
        <taxon>Metazoa</taxon>
        <taxon>Spiralia</taxon>
        <taxon>Gnathifera</taxon>
        <taxon>Rotifera</taxon>
        <taxon>Eurotatoria</taxon>
        <taxon>Monogononta</taxon>
        <taxon>Pseudotrocha</taxon>
        <taxon>Ploima</taxon>
        <taxon>Brachionidae</taxon>
        <taxon>Brachionus</taxon>
    </lineage>
</organism>
<name>A0A3M7S6Q1_BRAPC</name>
<accession>A0A3M7S6Q1</accession>
<evidence type="ECO:0000313" key="2">
    <source>
        <dbReference type="Proteomes" id="UP000276133"/>
    </source>
</evidence>
<protein>
    <submittedName>
        <fullName evidence="1">Uncharacterized protein</fullName>
    </submittedName>
</protein>
<dbReference type="EMBL" id="REGN01001958">
    <property type="protein sequence ID" value="RNA31288.1"/>
    <property type="molecule type" value="Genomic_DNA"/>
</dbReference>
<reference evidence="1 2" key="1">
    <citation type="journal article" date="2018" name="Sci. Rep.">
        <title>Genomic signatures of local adaptation to the degree of environmental predictability in rotifers.</title>
        <authorList>
            <person name="Franch-Gras L."/>
            <person name="Hahn C."/>
            <person name="Garcia-Roger E.M."/>
            <person name="Carmona M.J."/>
            <person name="Serra M."/>
            <person name="Gomez A."/>
        </authorList>
    </citation>
    <scope>NUCLEOTIDE SEQUENCE [LARGE SCALE GENOMIC DNA]</scope>
    <source>
        <strain evidence="1">HYR1</strain>
    </source>
</reference>
<proteinExistence type="predicted"/>
<dbReference type="AlphaFoldDB" id="A0A3M7S6Q1"/>
<sequence>MLTRYNFNNLASECTVRPCFKSPTIVTVMPLTVPISSRIQRLSRMFTSSIASINNRFAGHLGRLFSSAGLRVPYDHQIRIGTHHSH</sequence>
<evidence type="ECO:0000313" key="1">
    <source>
        <dbReference type="EMBL" id="RNA31288.1"/>
    </source>
</evidence>